<evidence type="ECO:0000256" key="1">
    <source>
        <dbReference type="HAMAP-Rule" id="MF_00006"/>
    </source>
</evidence>
<dbReference type="PANTHER" id="PTHR43814:SF1">
    <property type="entry name" value="ARGININOSUCCINATE LYASE"/>
    <property type="match status" value="1"/>
</dbReference>
<dbReference type="PRINTS" id="PR00149">
    <property type="entry name" value="FUMRATELYASE"/>
</dbReference>
<gene>
    <name evidence="1 5" type="primary">argH</name>
    <name evidence="5" type="ORF">MsAm2_10070</name>
</gene>
<comment type="similarity">
    <text evidence="1">Belongs to the lyase 1 family. Argininosuccinate lyase subfamily.</text>
</comment>
<dbReference type="EC" id="4.3.2.1" evidence="1 2"/>
<evidence type="ECO:0000259" key="4">
    <source>
        <dbReference type="Pfam" id="PF14698"/>
    </source>
</evidence>
<dbReference type="PRINTS" id="PR00145">
    <property type="entry name" value="ARGSUCLYASE"/>
</dbReference>
<dbReference type="FunFam" id="1.20.200.10:FF:000015">
    <property type="entry name" value="argininosuccinate lyase isoform X2"/>
    <property type="match status" value="1"/>
</dbReference>
<keyword evidence="6" id="KW-1185">Reference proteome</keyword>
<dbReference type="NCBIfam" id="TIGR00838">
    <property type="entry name" value="argH"/>
    <property type="match status" value="1"/>
</dbReference>
<dbReference type="EMBL" id="CP131061">
    <property type="protein sequence ID" value="WNY27215.1"/>
    <property type="molecule type" value="Genomic_DNA"/>
</dbReference>
<dbReference type="SUPFAM" id="SSF48557">
    <property type="entry name" value="L-aspartase-like"/>
    <property type="match status" value="1"/>
</dbReference>
<dbReference type="HAMAP" id="MF_00006">
    <property type="entry name" value="Arg_succ_lyase"/>
    <property type="match status" value="1"/>
</dbReference>
<dbReference type="GO" id="GO:0005829">
    <property type="term" value="C:cytosol"/>
    <property type="evidence" value="ECO:0007669"/>
    <property type="project" value="TreeGrafter"/>
</dbReference>
<dbReference type="InterPro" id="IPR024083">
    <property type="entry name" value="Fumarase/histidase_N"/>
</dbReference>
<reference evidence="5 6" key="1">
    <citation type="submission" date="2023-07" db="EMBL/GenBank/DDBJ databases">
        <title>Closed genome sequence of Methanosarcinaceae archaeon Am2.</title>
        <authorList>
            <person name="Poehlein A."/>
            <person name="Protasov E."/>
            <person name="Platt K."/>
            <person name="Reeh H."/>
            <person name="Daniel R."/>
            <person name="Brune A."/>
        </authorList>
    </citation>
    <scope>NUCLEOTIDE SEQUENCE [LARGE SCALE GENOMIC DNA]</scope>
    <source>
        <strain evidence="5 6">Am2</strain>
    </source>
</reference>
<keyword evidence="1" id="KW-0028">Amino-acid biosynthesis</keyword>
<keyword evidence="1" id="KW-0963">Cytoplasm</keyword>
<comment type="catalytic activity">
    <reaction evidence="1">
        <text>2-(N(omega)-L-arginino)succinate = fumarate + L-arginine</text>
        <dbReference type="Rhea" id="RHEA:24020"/>
        <dbReference type="ChEBI" id="CHEBI:29806"/>
        <dbReference type="ChEBI" id="CHEBI:32682"/>
        <dbReference type="ChEBI" id="CHEBI:57472"/>
        <dbReference type="EC" id="4.3.2.1"/>
    </reaction>
</comment>
<evidence type="ECO:0000259" key="3">
    <source>
        <dbReference type="Pfam" id="PF00206"/>
    </source>
</evidence>
<dbReference type="RefSeq" id="WP_338097192.1">
    <property type="nucleotide sequence ID" value="NZ_CP131061.1"/>
</dbReference>
<dbReference type="Gene3D" id="1.20.200.10">
    <property type="entry name" value="Fumarase/aspartase (Central domain)"/>
    <property type="match status" value="1"/>
</dbReference>
<feature type="domain" description="Fumarate lyase N-terminal" evidence="3">
    <location>
        <begin position="8"/>
        <end position="300"/>
    </location>
</feature>
<dbReference type="CDD" id="cd01359">
    <property type="entry name" value="Argininosuccinate_lyase"/>
    <property type="match status" value="1"/>
</dbReference>
<dbReference type="GO" id="GO:0004056">
    <property type="term" value="F:argininosuccinate lyase activity"/>
    <property type="evidence" value="ECO:0007669"/>
    <property type="project" value="UniProtKB-UniRule"/>
</dbReference>
<organism evidence="5 6">
    <name type="scientific">Methanolapillus ohkumae</name>
    <dbReference type="NCBI Taxonomy" id="3028298"/>
    <lineage>
        <taxon>Archaea</taxon>
        <taxon>Methanobacteriati</taxon>
        <taxon>Methanobacteriota</taxon>
        <taxon>Stenosarchaea group</taxon>
        <taxon>Methanomicrobia</taxon>
        <taxon>Methanosarcinales</taxon>
        <taxon>Methanosarcinaceae</taxon>
        <taxon>Methanolapillus</taxon>
    </lineage>
</organism>
<dbReference type="PANTHER" id="PTHR43814">
    <property type="entry name" value="ARGININOSUCCINATE LYASE"/>
    <property type="match status" value="1"/>
</dbReference>
<protein>
    <recommendedName>
        <fullName evidence="1 2">Argininosuccinate lyase</fullName>
        <shortName evidence="1">ASAL</shortName>
        <ecNumber evidence="1 2">4.3.2.1</ecNumber>
    </recommendedName>
    <alternativeName>
        <fullName evidence="1">Arginosuccinase</fullName>
    </alternativeName>
</protein>
<accession>A0AA96ZVT0</accession>
<dbReference type="Pfam" id="PF14698">
    <property type="entry name" value="ASL_C2"/>
    <property type="match status" value="1"/>
</dbReference>
<name>A0AA96ZVT0_9EURY</name>
<keyword evidence="1 5" id="KW-0456">Lyase</keyword>
<dbReference type="AlphaFoldDB" id="A0AA96ZVT0"/>
<comment type="subcellular location">
    <subcellularLocation>
        <location evidence="1">Cytoplasm</location>
    </subcellularLocation>
</comment>
<dbReference type="GO" id="GO:0042450">
    <property type="term" value="P:L-arginine biosynthetic process via ornithine"/>
    <property type="evidence" value="ECO:0007669"/>
    <property type="project" value="UniProtKB-UniRule"/>
</dbReference>
<evidence type="ECO:0000313" key="6">
    <source>
        <dbReference type="Proteomes" id="UP001304970"/>
    </source>
</evidence>
<dbReference type="InterPro" id="IPR008948">
    <property type="entry name" value="L-Aspartase-like"/>
</dbReference>
<evidence type="ECO:0000256" key="2">
    <source>
        <dbReference type="NCBIfam" id="TIGR00838"/>
    </source>
</evidence>
<dbReference type="InterPro" id="IPR022761">
    <property type="entry name" value="Fumarate_lyase_N"/>
</dbReference>
<dbReference type="InterPro" id="IPR000362">
    <property type="entry name" value="Fumarate_lyase_fam"/>
</dbReference>
<dbReference type="InterPro" id="IPR009049">
    <property type="entry name" value="Argininosuccinate_lyase"/>
</dbReference>
<sequence>MSDILRRGRLSKSPDEEMRAYTSSMAADKWIFEADLHVDLAHTLMLSSQGIISKSDGAKILSGLLQIREEGMESLDFSYEDIHISLESRLIDLIGAEAGGRMHSGRSRNDEVATCIRFALRGELLSLMDDLMVLQRVLVALSQEHLTTIMPGFTHLQHAQPTTFAHHMMAHADALERDIVRVISAYSRVNLCPLGAAAFASTGFNLDREKTSRLLGFFKPMNNSMDAVSSRDFLIECAAVFSNIMIHLSRMAEEIIIWSGQEFNFVELDDTYASTSSIMPQKKNPDTAELMRGKSGTVIGALSALLVTAKGLPLSYNRDLQEATPNIIKSSEVTCASVRMMAGMLKTMTVHADVMEKQAPLGFTSATELADTMVRDAKIPFRTAHQIVGTLSRSSSIEPTLEEIDAIAVTVIGEKLSARGLSKEAIEEALIPMKNIERRAVLGGPAPVQMKKAISDKEKQLSMFKSQISALHSSVEDALDNLIAEVKKEI</sequence>
<proteinExistence type="inferred from homology"/>
<dbReference type="GeneID" id="89228425"/>
<dbReference type="InterPro" id="IPR029419">
    <property type="entry name" value="Arg_succ_lyase_C"/>
</dbReference>
<dbReference type="Gene3D" id="1.10.275.10">
    <property type="entry name" value="Fumarase/aspartase (N-terminal domain)"/>
    <property type="match status" value="1"/>
</dbReference>
<keyword evidence="1" id="KW-0055">Arginine biosynthesis</keyword>
<dbReference type="Gene3D" id="1.10.40.30">
    <property type="entry name" value="Fumarase/aspartase (C-terminal domain)"/>
    <property type="match status" value="1"/>
</dbReference>
<feature type="domain" description="Argininosuccinate lyase C-terminal" evidence="4">
    <location>
        <begin position="363"/>
        <end position="407"/>
    </location>
</feature>
<dbReference type="Pfam" id="PF00206">
    <property type="entry name" value="Lyase_1"/>
    <property type="match status" value="1"/>
</dbReference>
<dbReference type="Proteomes" id="UP001304970">
    <property type="component" value="Chromosome"/>
</dbReference>
<evidence type="ECO:0000313" key="5">
    <source>
        <dbReference type="EMBL" id="WNY27215.1"/>
    </source>
</evidence>
<comment type="pathway">
    <text evidence="1">Amino-acid biosynthesis; L-arginine biosynthesis; L-arginine from L-ornithine and carbamoyl phosphate: step 3/3.</text>
</comment>